<evidence type="ECO:0000256" key="7">
    <source>
        <dbReference type="ARBA" id="ARBA00023163"/>
    </source>
</evidence>
<dbReference type="InterPro" id="IPR002197">
    <property type="entry name" value="HTH_Fis"/>
</dbReference>
<keyword evidence="4" id="KW-0805">Transcription regulation</keyword>
<feature type="domain" description="Sigma-54 factor interaction" evidence="8">
    <location>
        <begin position="19"/>
        <end position="246"/>
    </location>
</feature>
<evidence type="ECO:0000313" key="9">
    <source>
        <dbReference type="EMBL" id="RHW18449.1"/>
    </source>
</evidence>
<keyword evidence="2" id="KW-0067">ATP-binding</keyword>
<keyword evidence="6" id="KW-0010">Activator</keyword>
<keyword evidence="3" id="KW-0902">Two-component regulatory system</keyword>
<dbReference type="Gene3D" id="1.10.10.60">
    <property type="entry name" value="Homeodomain-like"/>
    <property type="match status" value="1"/>
</dbReference>
<dbReference type="PANTHER" id="PTHR32071:SF117">
    <property type="entry name" value="PTS-DEPENDENT DIHYDROXYACETONE KINASE OPERON REGULATORY PROTEIN-RELATED"/>
    <property type="match status" value="1"/>
</dbReference>
<dbReference type="InterPro" id="IPR027417">
    <property type="entry name" value="P-loop_NTPase"/>
</dbReference>
<evidence type="ECO:0000256" key="6">
    <source>
        <dbReference type="ARBA" id="ARBA00023159"/>
    </source>
</evidence>
<dbReference type="CDD" id="cd00009">
    <property type="entry name" value="AAA"/>
    <property type="match status" value="1"/>
</dbReference>
<dbReference type="Pfam" id="PF02954">
    <property type="entry name" value="HTH_8"/>
    <property type="match status" value="1"/>
</dbReference>
<keyword evidence="5" id="KW-0238">DNA-binding</keyword>
<name>A0A396RPY4_9SPHN</name>
<dbReference type="Proteomes" id="UP000266693">
    <property type="component" value="Unassembled WGS sequence"/>
</dbReference>
<dbReference type="Pfam" id="PF00158">
    <property type="entry name" value="Sigma54_activat"/>
    <property type="match status" value="1"/>
</dbReference>
<evidence type="ECO:0000313" key="10">
    <source>
        <dbReference type="Proteomes" id="UP000266693"/>
    </source>
</evidence>
<dbReference type="PRINTS" id="PR01590">
    <property type="entry name" value="HTHFIS"/>
</dbReference>
<evidence type="ECO:0000256" key="2">
    <source>
        <dbReference type="ARBA" id="ARBA00022840"/>
    </source>
</evidence>
<dbReference type="PROSITE" id="PS00688">
    <property type="entry name" value="SIGMA54_INTERACT_3"/>
    <property type="match status" value="1"/>
</dbReference>
<dbReference type="OrthoDB" id="9154941at2"/>
<keyword evidence="1" id="KW-0547">Nucleotide-binding</keyword>
<reference evidence="9 10" key="1">
    <citation type="submission" date="2018-08" db="EMBL/GenBank/DDBJ databases">
        <title>The multiple taxonomic identification of Sphingomonas gilva.</title>
        <authorList>
            <person name="Zhu D."/>
            <person name="Zheng S."/>
        </authorList>
    </citation>
    <scope>NUCLEOTIDE SEQUENCE [LARGE SCALE GENOMIC DNA]</scope>
    <source>
        <strain evidence="9 10">ZDH117</strain>
    </source>
</reference>
<dbReference type="EMBL" id="QWLV01000002">
    <property type="protein sequence ID" value="RHW18449.1"/>
    <property type="molecule type" value="Genomic_DNA"/>
</dbReference>
<evidence type="ECO:0000256" key="1">
    <source>
        <dbReference type="ARBA" id="ARBA00022741"/>
    </source>
</evidence>
<keyword evidence="7" id="KW-0804">Transcription</keyword>
<dbReference type="AlphaFoldDB" id="A0A396RPY4"/>
<dbReference type="InterPro" id="IPR025944">
    <property type="entry name" value="Sigma_54_int_dom_CS"/>
</dbReference>
<dbReference type="InterPro" id="IPR009057">
    <property type="entry name" value="Homeodomain-like_sf"/>
</dbReference>
<dbReference type="SMART" id="SM00382">
    <property type="entry name" value="AAA"/>
    <property type="match status" value="1"/>
</dbReference>
<gene>
    <name evidence="9" type="ORF">D1610_08360</name>
</gene>
<organism evidence="9 10">
    <name type="scientific">Sphingomonas gilva</name>
    <dbReference type="NCBI Taxonomy" id="2305907"/>
    <lineage>
        <taxon>Bacteria</taxon>
        <taxon>Pseudomonadati</taxon>
        <taxon>Pseudomonadota</taxon>
        <taxon>Alphaproteobacteria</taxon>
        <taxon>Sphingomonadales</taxon>
        <taxon>Sphingomonadaceae</taxon>
        <taxon>Sphingomonas</taxon>
    </lineage>
</organism>
<dbReference type="SUPFAM" id="SSF46689">
    <property type="entry name" value="Homeodomain-like"/>
    <property type="match status" value="1"/>
</dbReference>
<evidence type="ECO:0000256" key="5">
    <source>
        <dbReference type="ARBA" id="ARBA00023125"/>
    </source>
</evidence>
<dbReference type="InterPro" id="IPR003593">
    <property type="entry name" value="AAA+_ATPase"/>
</dbReference>
<sequence>MASAAFLEVVPERLSAPELVGDSDAMREVRALIGMVAPTDATVLVTGPSGSGKELVARAIHDRSRRSARAFSAMNCGAVPADLLESELFGHERGAFTGAVAQVKGRFESTSGGTLFLDEIGDMPGVMQVKLLRVLEERTVTRVGSRNPIPIDTRIVSATHRDIDSAIRQQSFREDLFYRLAVFPIHLPSLAERIEDVPQLLAYFLDTLAPSARAFRPTGEAIAQMMQHHWPGNVRELRNFVERGCILHAGKTVGAAEVDALVHRGLPRRRIEQQALWEAISPPAPLDAAMPVAAPAPIDLPIAPASPAPLPLPLPPVHASEPVDLKSIVAEVEHDHIRRALDQANGVVADAARLLSLQRTTLIEKMNKYGLRKAG</sequence>
<dbReference type="SUPFAM" id="SSF52540">
    <property type="entry name" value="P-loop containing nucleoside triphosphate hydrolases"/>
    <property type="match status" value="1"/>
</dbReference>
<dbReference type="GO" id="GO:0000160">
    <property type="term" value="P:phosphorelay signal transduction system"/>
    <property type="evidence" value="ECO:0007669"/>
    <property type="project" value="UniProtKB-KW"/>
</dbReference>
<dbReference type="Gene3D" id="3.40.50.300">
    <property type="entry name" value="P-loop containing nucleotide triphosphate hydrolases"/>
    <property type="match status" value="1"/>
</dbReference>
<proteinExistence type="predicted"/>
<comment type="caution">
    <text evidence="9">The sequence shown here is derived from an EMBL/GenBank/DDBJ whole genome shotgun (WGS) entry which is preliminary data.</text>
</comment>
<dbReference type="GO" id="GO:0043565">
    <property type="term" value="F:sequence-specific DNA binding"/>
    <property type="evidence" value="ECO:0007669"/>
    <property type="project" value="InterPro"/>
</dbReference>
<dbReference type="FunFam" id="3.40.50.300:FF:000006">
    <property type="entry name" value="DNA-binding transcriptional regulator NtrC"/>
    <property type="match status" value="1"/>
</dbReference>
<evidence type="ECO:0000256" key="3">
    <source>
        <dbReference type="ARBA" id="ARBA00023012"/>
    </source>
</evidence>
<dbReference type="PANTHER" id="PTHR32071">
    <property type="entry name" value="TRANSCRIPTIONAL REGULATORY PROTEIN"/>
    <property type="match status" value="1"/>
</dbReference>
<dbReference type="PROSITE" id="PS50045">
    <property type="entry name" value="SIGMA54_INTERACT_4"/>
    <property type="match status" value="1"/>
</dbReference>
<protein>
    <submittedName>
        <fullName evidence="9">Sigma-54-dependent Fis family transcriptional regulator</fullName>
    </submittedName>
</protein>
<dbReference type="Pfam" id="PF25601">
    <property type="entry name" value="AAA_lid_14"/>
    <property type="match status" value="1"/>
</dbReference>
<dbReference type="Gene3D" id="1.10.8.60">
    <property type="match status" value="1"/>
</dbReference>
<keyword evidence="10" id="KW-1185">Reference proteome</keyword>
<dbReference type="InterPro" id="IPR002078">
    <property type="entry name" value="Sigma_54_int"/>
</dbReference>
<evidence type="ECO:0000259" key="8">
    <source>
        <dbReference type="PROSITE" id="PS50045"/>
    </source>
</evidence>
<dbReference type="GO" id="GO:0006355">
    <property type="term" value="P:regulation of DNA-templated transcription"/>
    <property type="evidence" value="ECO:0007669"/>
    <property type="project" value="InterPro"/>
</dbReference>
<evidence type="ECO:0000256" key="4">
    <source>
        <dbReference type="ARBA" id="ARBA00023015"/>
    </source>
</evidence>
<accession>A0A396RPY4</accession>
<dbReference type="GO" id="GO:0005524">
    <property type="term" value="F:ATP binding"/>
    <property type="evidence" value="ECO:0007669"/>
    <property type="project" value="UniProtKB-KW"/>
</dbReference>
<dbReference type="RefSeq" id="WP_118863639.1">
    <property type="nucleotide sequence ID" value="NZ_QWLV01000002.1"/>
</dbReference>
<dbReference type="InterPro" id="IPR058031">
    <property type="entry name" value="AAA_lid_NorR"/>
</dbReference>